<dbReference type="InterPro" id="IPR011991">
    <property type="entry name" value="ArsR-like_HTH"/>
</dbReference>
<proteinExistence type="predicted"/>
<feature type="compositionally biased region" description="Pro residues" evidence="1">
    <location>
        <begin position="13"/>
        <end position="24"/>
    </location>
</feature>
<name>A0ABV9TP56_9MICC</name>
<keyword evidence="3" id="KW-1185">Reference proteome</keyword>
<dbReference type="InterPro" id="IPR036388">
    <property type="entry name" value="WH-like_DNA-bd_sf"/>
</dbReference>
<comment type="caution">
    <text evidence="2">The sequence shown here is derived from an EMBL/GenBank/DDBJ whole genome shotgun (WGS) entry which is preliminary data.</text>
</comment>
<dbReference type="RefSeq" id="WP_338130229.1">
    <property type="nucleotide sequence ID" value="NZ_JARAMH010000008.1"/>
</dbReference>
<dbReference type="Gene3D" id="1.10.10.10">
    <property type="entry name" value="Winged helix-like DNA-binding domain superfamily/Winged helix DNA-binding domain"/>
    <property type="match status" value="1"/>
</dbReference>
<evidence type="ECO:0000313" key="2">
    <source>
        <dbReference type="EMBL" id="MFC4905035.1"/>
    </source>
</evidence>
<dbReference type="CDD" id="cd00090">
    <property type="entry name" value="HTH_ARSR"/>
    <property type="match status" value="1"/>
</dbReference>
<evidence type="ECO:0000313" key="3">
    <source>
        <dbReference type="Proteomes" id="UP001595797"/>
    </source>
</evidence>
<sequence length="126" mass="13596">MSSDTDASDADTPRPPSAVPPGPLAPEQRGSERPAWTLLTNHGHVLLAVAESQDARVADIAARVGITPRATLAILKDLEDAAYLTRRRVGRRSHYTVDAHQHFRHPATAAHEVGELLAIFADPSRP</sequence>
<accession>A0ABV9TP56</accession>
<dbReference type="EMBL" id="JBHSIW010000024">
    <property type="protein sequence ID" value="MFC4905035.1"/>
    <property type="molecule type" value="Genomic_DNA"/>
</dbReference>
<dbReference type="Proteomes" id="UP001595797">
    <property type="component" value="Unassembled WGS sequence"/>
</dbReference>
<feature type="region of interest" description="Disordered" evidence="1">
    <location>
        <begin position="1"/>
        <end position="34"/>
    </location>
</feature>
<dbReference type="InterPro" id="IPR036390">
    <property type="entry name" value="WH_DNA-bd_sf"/>
</dbReference>
<gene>
    <name evidence="2" type="ORF">ACFPCS_15810</name>
</gene>
<organism evidence="2 3">
    <name type="scientific">Kocuria oceani</name>
    <dbReference type="NCBI Taxonomy" id="988827"/>
    <lineage>
        <taxon>Bacteria</taxon>
        <taxon>Bacillati</taxon>
        <taxon>Actinomycetota</taxon>
        <taxon>Actinomycetes</taxon>
        <taxon>Micrococcales</taxon>
        <taxon>Micrococcaceae</taxon>
        <taxon>Kocuria</taxon>
    </lineage>
</organism>
<protein>
    <submittedName>
        <fullName evidence="2">Helix-turn-helix transcriptional regulator</fullName>
    </submittedName>
</protein>
<evidence type="ECO:0000256" key="1">
    <source>
        <dbReference type="SAM" id="MobiDB-lite"/>
    </source>
</evidence>
<dbReference type="SUPFAM" id="SSF46785">
    <property type="entry name" value="Winged helix' DNA-binding domain"/>
    <property type="match status" value="1"/>
</dbReference>
<reference evidence="3" key="1">
    <citation type="journal article" date="2019" name="Int. J. Syst. Evol. Microbiol.">
        <title>The Global Catalogue of Microorganisms (GCM) 10K type strain sequencing project: providing services to taxonomists for standard genome sequencing and annotation.</title>
        <authorList>
            <consortium name="The Broad Institute Genomics Platform"/>
            <consortium name="The Broad Institute Genome Sequencing Center for Infectious Disease"/>
            <person name="Wu L."/>
            <person name="Ma J."/>
        </authorList>
    </citation>
    <scope>NUCLEOTIDE SEQUENCE [LARGE SCALE GENOMIC DNA]</scope>
    <source>
        <strain evidence="3">CGMCC 4.6946</strain>
    </source>
</reference>